<accession>A0ABR9J017</accession>
<name>A0ABR9J017_RHIVS</name>
<dbReference type="Gene3D" id="1.10.1660.10">
    <property type="match status" value="1"/>
</dbReference>
<evidence type="ECO:0000313" key="2">
    <source>
        <dbReference type="Proteomes" id="UP000620262"/>
    </source>
</evidence>
<dbReference type="Pfam" id="PF13591">
    <property type="entry name" value="MerR_2"/>
    <property type="match status" value="1"/>
</dbReference>
<sequence>MDDREFRLYLKIDVTELDLWVEQGWLAPDISEGRRRFRDADLARARLILDLTRQMGVNEAGVDVVMELVDQLHGMRGAMRSLVVAINRQEAEIQRRLLAALEELDDRGGG</sequence>
<protein>
    <submittedName>
        <fullName evidence="1">Chaperone modulatory protein CbpM</fullName>
    </submittedName>
</protein>
<proteinExistence type="predicted"/>
<dbReference type="Proteomes" id="UP000620262">
    <property type="component" value="Unassembled WGS sequence"/>
</dbReference>
<reference evidence="1 2" key="1">
    <citation type="submission" date="2020-10" db="EMBL/GenBank/DDBJ databases">
        <title>Sequencing the genomes of 1000 actinobacteria strains.</title>
        <authorList>
            <person name="Klenk H.-P."/>
        </authorList>
    </citation>
    <scope>NUCLEOTIDE SEQUENCE [LARGE SCALE GENOMIC DNA]</scope>
    <source>
        <strain evidence="1 2">DSM 7307</strain>
    </source>
</reference>
<comment type="caution">
    <text evidence="1">The sequence shown here is derived from an EMBL/GenBank/DDBJ whole genome shotgun (WGS) entry which is preliminary data.</text>
</comment>
<evidence type="ECO:0000313" key="1">
    <source>
        <dbReference type="EMBL" id="MBE1508813.1"/>
    </source>
</evidence>
<gene>
    <name evidence="1" type="ORF">H4W29_006058</name>
</gene>
<keyword evidence="2" id="KW-1185">Reference proteome</keyword>
<dbReference type="SUPFAM" id="SSF46955">
    <property type="entry name" value="Putative DNA-binding domain"/>
    <property type="match status" value="1"/>
</dbReference>
<dbReference type="RefSeq" id="WP_192732350.1">
    <property type="nucleotide sequence ID" value="NZ_BAAAVL010000011.1"/>
</dbReference>
<dbReference type="EMBL" id="JADBEC010000002">
    <property type="protein sequence ID" value="MBE1508813.1"/>
    <property type="molecule type" value="Genomic_DNA"/>
</dbReference>
<dbReference type="InterPro" id="IPR009061">
    <property type="entry name" value="DNA-bd_dom_put_sf"/>
</dbReference>
<organism evidence="1 2">
    <name type="scientific">Rhizobium viscosum</name>
    <name type="common">Arthrobacter viscosus</name>
    <dbReference type="NCBI Taxonomy" id="1673"/>
    <lineage>
        <taxon>Bacteria</taxon>
        <taxon>Pseudomonadati</taxon>
        <taxon>Pseudomonadota</taxon>
        <taxon>Alphaproteobacteria</taxon>
        <taxon>Hyphomicrobiales</taxon>
        <taxon>Rhizobiaceae</taxon>
        <taxon>Rhizobium/Agrobacterium group</taxon>
        <taxon>Rhizobium</taxon>
    </lineage>
</organism>